<evidence type="ECO:0000256" key="6">
    <source>
        <dbReference type="SAM" id="SignalP"/>
    </source>
</evidence>
<protein>
    <submittedName>
        <fullName evidence="7">Extracellular solute-binding protein</fullName>
    </submittedName>
</protein>
<keyword evidence="8" id="KW-1185">Reference proteome</keyword>
<dbReference type="EMBL" id="JBHTIU010000012">
    <property type="protein sequence ID" value="MFD0868452.1"/>
    <property type="molecule type" value="Genomic_DNA"/>
</dbReference>
<dbReference type="PANTHER" id="PTHR43649:SF33">
    <property type="entry name" value="POLYGALACTURONAN_RHAMNOGALACTURONAN-BINDING PROTEIN YTCQ"/>
    <property type="match status" value="1"/>
</dbReference>
<dbReference type="Proteomes" id="UP001597120">
    <property type="component" value="Unassembled WGS sequence"/>
</dbReference>
<keyword evidence="4" id="KW-0564">Palmitate</keyword>
<dbReference type="PROSITE" id="PS51257">
    <property type="entry name" value="PROKAR_LIPOPROTEIN"/>
    <property type="match status" value="1"/>
</dbReference>
<proteinExistence type="predicted"/>
<dbReference type="PANTHER" id="PTHR43649">
    <property type="entry name" value="ARABINOSE-BINDING PROTEIN-RELATED"/>
    <property type="match status" value="1"/>
</dbReference>
<evidence type="ECO:0000313" key="7">
    <source>
        <dbReference type="EMBL" id="MFD0868452.1"/>
    </source>
</evidence>
<evidence type="ECO:0000256" key="1">
    <source>
        <dbReference type="ARBA" id="ARBA00022475"/>
    </source>
</evidence>
<keyword evidence="3" id="KW-0472">Membrane</keyword>
<evidence type="ECO:0000256" key="5">
    <source>
        <dbReference type="ARBA" id="ARBA00023288"/>
    </source>
</evidence>
<feature type="chain" id="PRO_5045260957" evidence="6">
    <location>
        <begin position="22"/>
        <end position="507"/>
    </location>
</feature>
<dbReference type="RefSeq" id="WP_379286427.1">
    <property type="nucleotide sequence ID" value="NZ_JBHTIU010000012.1"/>
</dbReference>
<dbReference type="InterPro" id="IPR006059">
    <property type="entry name" value="SBP"/>
</dbReference>
<dbReference type="Pfam" id="PF01547">
    <property type="entry name" value="SBP_bac_1"/>
    <property type="match status" value="1"/>
</dbReference>
<keyword evidence="2 6" id="KW-0732">Signal</keyword>
<feature type="signal peptide" evidence="6">
    <location>
        <begin position="1"/>
        <end position="21"/>
    </location>
</feature>
<name>A0ABW3D566_9BACL</name>
<evidence type="ECO:0000256" key="3">
    <source>
        <dbReference type="ARBA" id="ARBA00023136"/>
    </source>
</evidence>
<keyword evidence="1" id="KW-1003">Cell membrane</keyword>
<sequence length="507" mass="56833">MNKKSIALPFSVLLSSSLVLSACGGSTSSGGGQPTDKDQAPVELTLNTLSYGTQFPDDNNPVVKEFEKRTNTKLKIDWVPVTTSEDKFKVLYASGNLPDVTFVEDLNDSQIRGLIKQGVFWDLTPYIKDYPNLMNPNLAEMWEIAKIEGKNYSIPRYYPTHGGGVFPMLRKDWLDKLGMEVPETLDEFYEALKAFKEKDPDGNGVDDTIGYSAGLAYMGFIYNVFNDTQGAWKLRDGKLYPIITEDASRDALLWLKKAYEDGLFPPDFAILKFSQINDILHSGKAGGGGYAMNNSLTRTQEIRKIDPEANLIPLAYLKGPEGNEYVPSGAPFYGHFLVPKKVPEEKLKAILGFMDFGYSQEGSDLATYGIPDVHYKMENGQRIPTEQAKKDLVADAMHYFFHPLGDEIVLGDPSTTTPEIFERNVQILEERKKVKVDYPSLGLVSDANTKLMPDIKQKVDDMRTKVVLGQVTIEAYDEFIEKLKQDADLQKIVKEMNEAYQQKLASQ</sequence>
<reference evidence="8" key="1">
    <citation type="journal article" date="2019" name="Int. J. Syst. Evol. Microbiol.">
        <title>The Global Catalogue of Microorganisms (GCM) 10K type strain sequencing project: providing services to taxonomists for standard genome sequencing and annotation.</title>
        <authorList>
            <consortium name="The Broad Institute Genomics Platform"/>
            <consortium name="The Broad Institute Genome Sequencing Center for Infectious Disease"/>
            <person name="Wu L."/>
            <person name="Ma J."/>
        </authorList>
    </citation>
    <scope>NUCLEOTIDE SEQUENCE [LARGE SCALE GENOMIC DNA]</scope>
    <source>
        <strain evidence="8">CCUG 57263</strain>
    </source>
</reference>
<comment type="caution">
    <text evidence="7">The sequence shown here is derived from an EMBL/GenBank/DDBJ whole genome shotgun (WGS) entry which is preliminary data.</text>
</comment>
<organism evidence="7 8">
    <name type="scientific">Paenibacillus residui</name>
    <dbReference type="NCBI Taxonomy" id="629724"/>
    <lineage>
        <taxon>Bacteria</taxon>
        <taxon>Bacillati</taxon>
        <taxon>Bacillota</taxon>
        <taxon>Bacilli</taxon>
        <taxon>Bacillales</taxon>
        <taxon>Paenibacillaceae</taxon>
        <taxon>Paenibacillus</taxon>
    </lineage>
</organism>
<dbReference type="SUPFAM" id="SSF53850">
    <property type="entry name" value="Periplasmic binding protein-like II"/>
    <property type="match status" value="1"/>
</dbReference>
<gene>
    <name evidence="7" type="ORF">ACFQ03_04780</name>
</gene>
<keyword evidence="5" id="KW-0449">Lipoprotein</keyword>
<accession>A0ABW3D566</accession>
<evidence type="ECO:0000313" key="8">
    <source>
        <dbReference type="Proteomes" id="UP001597120"/>
    </source>
</evidence>
<dbReference type="Gene3D" id="3.40.190.10">
    <property type="entry name" value="Periplasmic binding protein-like II"/>
    <property type="match status" value="2"/>
</dbReference>
<dbReference type="InterPro" id="IPR050490">
    <property type="entry name" value="Bact_solute-bd_prot1"/>
</dbReference>
<evidence type="ECO:0000256" key="4">
    <source>
        <dbReference type="ARBA" id="ARBA00023139"/>
    </source>
</evidence>
<evidence type="ECO:0000256" key="2">
    <source>
        <dbReference type="ARBA" id="ARBA00022729"/>
    </source>
</evidence>
<dbReference type="CDD" id="cd13580">
    <property type="entry name" value="PBP2_AlgQ_like_1"/>
    <property type="match status" value="1"/>
</dbReference>